<keyword evidence="3" id="KW-1185">Reference proteome</keyword>
<keyword evidence="1" id="KW-1133">Transmembrane helix</keyword>
<sequence>MGVVAATVLVLQSPETLLHAALDRITALGVVFGLGALAFAVLGTTIAVVAYRNSLKRPRLVIQGVYAPGIAPNDPLQMTASPDDPWGSNDAWSFLMRLENRGSVTAKGVYVRLTLDGGDLWSDGINLEPWMAASKRLVNPHQLYWEGGADAAVHPFLQYYELPMIGPVNLRAKQLEPSIGLLIEVVADGVPVVF</sequence>
<gene>
    <name evidence="2" type="ORF">JF922_08535</name>
</gene>
<evidence type="ECO:0000313" key="3">
    <source>
        <dbReference type="Proteomes" id="UP000612893"/>
    </source>
</evidence>
<reference evidence="2" key="1">
    <citation type="submission" date="2020-10" db="EMBL/GenBank/DDBJ databases">
        <title>Ca. Dormibacterota MAGs.</title>
        <authorList>
            <person name="Montgomery K."/>
        </authorList>
    </citation>
    <scope>NUCLEOTIDE SEQUENCE [LARGE SCALE GENOMIC DNA]</scope>
    <source>
        <strain evidence="2">SC8812_S17_10</strain>
    </source>
</reference>
<evidence type="ECO:0000256" key="1">
    <source>
        <dbReference type="SAM" id="Phobius"/>
    </source>
</evidence>
<protein>
    <submittedName>
        <fullName evidence="2">Uncharacterized protein</fullName>
    </submittedName>
</protein>
<keyword evidence="1" id="KW-0472">Membrane</keyword>
<dbReference type="EMBL" id="JAEKNR010000095">
    <property type="protein sequence ID" value="MBJ7598119.1"/>
    <property type="molecule type" value="Genomic_DNA"/>
</dbReference>
<name>A0A934K1E9_9BACT</name>
<evidence type="ECO:0000313" key="2">
    <source>
        <dbReference type="EMBL" id="MBJ7598119.1"/>
    </source>
</evidence>
<proteinExistence type="predicted"/>
<dbReference type="AlphaFoldDB" id="A0A934K1E9"/>
<dbReference type="Proteomes" id="UP000612893">
    <property type="component" value="Unassembled WGS sequence"/>
</dbReference>
<organism evidence="2 3">
    <name type="scientific">Candidatus Nephthysia bennettiae</name>
    <dbReference type="NCBI Taxonomy" id="3127016"/>
    <lineage>
        <taxon>Bacteria</taxon>
        <taxon>Bacillati</taxon>
        <taxon>Candidatus Dormiibacterota</taxon>
        <taxon>Candidatus Dormibacteria</taxon>
        <taxon>Candidatus Dormibacterales</taxon>
        <taxon>Candidatus Dormibacteraceae</taxon>
        <taxon>Candidatus Nephthysia</taxon>
    </lineage>
</organism>
<dbReference type="RefSeq" id="WP_338200863.1">
    <property type="nucleotide sequence ID" value="NZ_JAEKNR010000095.1"/>
</dbReference>
<feature type="transmembrane region" description="Helical" evidence="1">
    <location>
        <begin position="30"/>
        <end position="51"/>
    </location>
</feature>
<comment type="caution">
    <text evidence="2">The sequence shown here is derived from an EMBL/GenBank/DDBJ whole genome shotgun (WGS) entry which is preliminary data.</text>
</comment>
<keyword evidence="1" id="KW-0812">Transmembrane</keyword>
<accession>A0A934K1E9</accession>